<organism evidence="1 2">
    <name type="scientific">Mycetomoellerius zeteki</name>
    <dbReference type="NCBI Taxonomy" id="64791"/>
    <lineage>
        <taxon>Eukaryota</taxon>
        <taxon>Metazoa</taxon>
        <taxon>Ecdysozoa</taxon>
        <taxon>Arthropoda</taxon>
        <taxon>Hexapoda</taxon>
        <taxon>Insecta</taxon>
        <taxon>Pterygota</taxon>
        <taxon>Neoptera</taxon>
        <taxon>Endopterygota</taxon>
        <taxon>Hymenoptera</taxon>
        <taxon>Apocrita</taxon>
        <taxon>Aculeata</taxon>
        <taxon>Formicoidea</taxon>
        <taxon>Formicidae</taxon>
        <taxon>Myrmicinae</taxon>
        <taxon>Mycetomoellerius</taxon>
    </lineage>
</organism>
<dbReference type="EMBL" id="KQ982249">
    <property type="protein sequence ID" value="KYQ58834.1"/>
    <property type="molecule type" value="Genomic_DNA"/>
</dbReference>
<name>A0A151XEL5_9HYME</name>
<gene>
    <name evidence="1" type="ORF">ALC60_02172</name>
</gene>
<protein>
    <submittedName>
        <fullName evidence="1">Uncharacterized protein</fullName>
    </submittedName>
</protein>
<dbReference type="AlphaFoldDB" id="A0A151XEL5"/>
<accession>A0A151XEL5</accession>
<evidence type="ECO:0000313" key="2">
    <source>
        <dbReference type="Proteomes" id="UP000075809"/>
    </source>
</evidence>
<feature type="non-terminal residue" evidence="1">
    <location>
        <position position="1"/>
    </location>
</feature>
<dbReference type="Proteomes" id="UP000075809">
    <property type="component" value="Unassembled WGS sequence"/>
</dbReference>
<evidence type="ECO:0000313" key="1">
    <source>
        <dbReference type="EMBL" id="KYQ58834.1"/>
    </source>
</evidence>
<dbReference type="STRING" id="64791.A0A151XEL5"/>
<reference evidence="1 2" key="1">
    <citation type="submission" date="2015-09" db="EMBL/GenBank/DDBJ databases">
        <title>Trachymyrmex zeteki WGS genome.</title>
        <authorList>
            <person name="Nygaard S."/>
            <person name="Hu H."/>
            <person name="Boomsma J."/>
            <person name="Zhang G."/>
        </authorList>
    </citation>
    <scope>NUCLEOTIDE SEQUENCE [LARGE SCALE GENOMIC DNA]</scope>
    <source>
        <strain evidence="1">Tzet28-1</strain>
        <tissue evidence="1">Whole body</tissue>
    </source>
</reference>
<keyword evidence="2" id="KW-1185">Reference proteome</keyword>
<sequence length="118" mass="13920">RVLRKPICMHPNTVDNITLSTICLHNFLKSFEEQQSATYNRVYCPPNFTDVENNGDVINGAWRENDVHIQGIQPCNACRATIEAYEQRDKFTNYFLTSEGEIPWQYEYIRRGQNRDRM</sequence>
<proteinExistence type="predicted"/>